<name>A0A183DS50_9BILA</name>
<dbReference type="WBParaSite" id="GPUH_0001155501-mRNA-1">
    <property type="protein sequence ID" value="GPUH_0001155501-mRNA-1"/>
    <property type="gene ID" value="GPUH_0001155501"/>
</dbReference>
<evidence type="ECO:0000313" key="6">
    <source>
        <dbReference type="EMBL" id="VDN18909.1"/>
    </source>
</evidence>
<dbReference type="SUPFAM" id="SSF57196">
    <property type="entry name" value="EGF/Laminin"/>
    <property type="match status" value="1"/>
</dbReference>
<feature type="chain" id="PRO_5043138857" evidence="4">
    <location>
        <begin position="20"/>
        <end position="284"/>
    </location>
</feature>
<proteinExistence type="predicted"/>
<evidence type="ECO:0000256" key="1">
    <source>
        <dbReference type="PROSITE-ProRule" id="PRU00076"/>
    </source>
</evidence>
<reference evidence="6 7" key="2">
    <citation type="submission" date="2018-11" db="EMBL/GenBank/DDBJ databases">
        <authorList>
            <consortium name="Pathogen Informatics"/>
        </authorList>
    </citation>
    <scope>NUCLEOTIDE SEQUENCE [LARGE SCALE GENOMIC DNA]</scope>
</reference>
<keyword evidence="1" id="KW-1015">Disulfide bond</keyword>
<dbReference type="Proteomes" id="UP000271098">
    <property type="component" value="Unassembled WGS sequence"/>
</dbReference>
<evidence type="ECO:0000313" key="7">
    <source>
        <dbReference type="Proteomes" id="UP000271098"/>
    </source>
</evidence>
<feature type="compositionally biased region" description="Polar residues" evidence="2">
    <location>
        <begin position="116"/>
        <end position="125"/>
    </location>
</feature>
<feature type="compositionally biased region" description="Acidic residues" evidence="2">
    <location>
        <begin position="144"/>
        <end position="159"/>
    </location>
</feature>
<evidence type="ECO:0000259" key="5">
    <source>
        <dbReference type="PROSITE" id="PS50026"/>
    </source>
</evidence>
<evidence type="ECO:0000256" key="3">
    <source>
        <dbReference type="SAM" id="Phobius"/>
    </source>
</evidence>
<evidence type="ECO:0000313" key="8">
    <source>
        <dbReference type="WBParaSite" id="GPUH_0001155501-mRNA-1"/>
    </source>
</evidence>
<keyword evidence="3" id="KW-1133">Transmembrane helix</keyword>
<keyword evidence="3" id="KW-0812">Transmembrane</keyword>
<feature type="domain" description="EGF-like" evidence="5">
    <location>
        <begin position="28"/>
        <end position="67"/>
    </location>
</feature>
<protein>
    <submittedName>
        <fullName evidence="8">EGF-like domain-containing protein</fullName>
    </submittedName>
</protein>
<dbReference type="InterPro" id="IPR000742">
    <property type="entry name" value="EGF"/>
</dbReference>
<evidence type="ECO:0000256" key="2">
    <source>
        <dbReference type="SAM" id="MobiDB-lite"/>
    </source>
</evidence>
<accession>A0A183DS50</accession>
<sequence length="284" mass="32040">MSIKSVLLCTVMYSITLHAQQRKAFVNPQSQCRIKCLNGGFCAYLVDNPAIHTCLCLLNLFYGDRCQYAVIDTTTPSLTTTGRNYAGEFEKQQRYASRPSEQVQLPDDQAVRYEETSSSGHIQLQKSKEPQVITSTEGMKKEEEDYTEGWDTGDDEEYAYDQNEPSDSSSEPTNPAWLKDLTKGDMTHELPQRIYSSRKNTDRAVTSLGGSSHMKSNEEMLVQRTSDANNHRSQELIPEAESEDDGWMMSKRRRVITNGAETGLAAPSIFLALLFVVMPLVRWP</sequence>
<feature type="signal peptide" evidence="4">
    <location>
        <begin position="1"/>
        <end position="19"/>
    </location>
</feature>
<keyword evidence="4" id="KW-0732">Signal</keyword>
<feature type="transmembrane region" description="Helical" evidence="3">
    <location>
        <begin position="262"/>
        <end position="281"/>
    </location>
</feature>
<dbReference type="AlphaFoldDB" id="A0A183DS50"/>
<feature type="region of interest" description="Disordered" evidence="2">
    <location>
        <begin position="114"/>
        <end position="212"/>
    </location>
</feature>
<keyword evidence="1" id="KW-0245">EGF-like domain</keyword>
<keyword evidence="3" id="KW-0472">Membrane</keyword>
<dbReference type="PROSITE" id="PS50026">
    <property type="entry name" value="EGF_3"/>
    <property type="match status" value="1"/>
</dbReference>
<dbReference type="OrthoDB" id="5870055at2759"/>
<dbReference type="EMBL" id="UYRT01078623">
    <property type="protein sequence ID" value="VDN18909.1"/>
    <property type="molecule type" value="Genomic_DNA"/>
</dbReference>
<comment type="caution">
    <text evidence="1">Lacks conserved residue(s) required for the propagation of feature annotation.</text>
</comment>
<gene>
    <name evidence="6" type="ORF">GPUH_LOCUS11541</name>
</gene>
<reference evidence="8" key="1">
    <citation type="submission" date="2016-06" db="UniProtKB">
        <authorList>
            <consortium name="WormBaseParasite"/>
        </authorList>
    </citation>
    <scope>IDENTIFICATION</scope>
</reference>
<feature type="compositionally biased region" description="Polar residues" evidence="2">
    <location>
        <begin position="163"/>
        <end position="173"/>
    </location>
</feature>
<evidence type="ECO:0000256" key="4">
    <source>
        <dbReference type="SAM" id="SignalP"/>
    </source>
</evidence>
<organism evidence="8">
    <name type="scientific">Gongylonema pulchrum</name>
    <dbReference type="NCBI Taxonomy" id="637853"/>
    <lineage>
        <taxon>Eukaryota</taxon>
        <taxon>Metazoa</taxon>
        <taxon>Ecdysozoa</taxon>
        <taxon>Nematoda</taxon>
        <taxon>Chromadorea</taxon>
        <taxon>Rhabditida</taxon>
        <taxon>Spirurina</taxon>
        <taxon>Spiruromorpha</taxon>
        <taxon>Spiruroidea</taxon>
        <taxon>Gongylonematidae</taxon>
        <taxon>Gongylonema</taxon>
    </lineage>
</organism>
<keyword evidence="7" id="KW-1185">Reference proteome</keyword>
<feature type="compositionally biased region" description="Basic and acidic residues" evidence="2">
    <location>
        <begin position="180"/>
        <end position="191"/>
    </location>
</feature>
<feature type="disulfide bond" evidence="1">
    <location>
        <begin position="32"/>
        <end position="42"/>
    </location>
</feature>